<comment type="caution">
    <text evidence="3">The sequence shown here is derived from an EMBL/GenBank/DDBJ whole genome shotgun (WGS) entry which is preliminary data.</text>
</comment>
<reference evidence="3 4" key="1">
    <citation type="submission" date="2019-08" db="EMBL/GenBank/DDBJ databases">
        <title>Genomes of Antarctic Bizionia species.</title>
        <authorList>
            <person name="Bowman J.P."/>
        </authorList>
    </citation>
    <scope>NUCLEOTIDE SEQUENCE [LARGE SCALE GENOMIC DNA]</scope>
    <source>
        <strain evidence="3 4">HFD</strain>
    </source>
</reference>
<accession>A0A8H2QK90</accession>
<dbReference type="EMBL" id="VSKM01000002">
    <property type="protein sequence ID" value="TYB77987.1"/>
    <property type="molecule type" value="Genomic_DNA"/>
</dbReference>
<feature type="transmembrane region" description="Helical" evidence="2">
    <location>
        <begin position="45"/>
        <end position="65"/>
    </location>
</feature>
<evidence type="ECO:0000313" key="4">
    <source>
        <dbReference type="Proteomes" id="UP000323324"/>
    </source>
</evidence>
<evidence type="ECO:0000256" key="2">
    <source>
        <dbReference type="SAM" id="Phobius"/>
    </source>
</evidence>
<feature type="region of interest" description="Disordered" evidence="1">
    <location>
        <begin position="81"/>
        <end position="149"/>
    </location>
</feature>
<gene>
    <name evidence="3" type="ORF">ES676_01850</name>
</gene>
<evidence type="ECO:0000313" key="3">
    <source>
        <dbReference type="EMBL" id="TYB77987.1"/>
    </source>
</evidence>
<keyword evidence="4" id="KW-1185">Reference proteome</keyword>
<feature type="compositionally biased region" description="Basic and acidic residues" evidence="1">
    <location>
        <begin position="118"/>
        <end position="127"/>
    </location>
</feature>
<keyword evidence="2" id="KW-0812">Transmembrane</keyword>
<feature type="compositionally biased region" description="Basic and acidic residues" evidence="1">
    <location>
        <begin position="98"/>
        <end position="110"/>
    </location>
</feature>
<organism evidence="3 4">
    <name type="scientific">Bizionia saleffrena</name>
    <dbReference type="NCBI Taxonomy" id="291189"/>
    <lineage>
        <taxon>Bacteria</taxon>
        <taxon>Pseudomonadati</taxon>
        <taxon>Bacteroidota</taxon>
        <taxon>Flavobacteriia</taxon>
        <taxon>Flavobacteriales</taxon>
        <taxon>Flavobacteriaceae</taxon>
        <taxon>Bizionia</taxon>
    </lineage>
</organism>
<keyword evidence="2" id="KW-1133">Transmembrane helix</keyword>
<name>A0A8H2QK90_9FLAO</name>
<dbReference type="RefSeq" id="WP_148368343.1">
    <property type="nucleotide sequence ID" value="NZ_VSKM01000002.1"/>
</dbReference>
<proteinExistence type="predicted"/>
<dbReference type="Proteomes" id="UP000323324">
    <property type="component" value="Unassembled WGS sequence"/>
</dbReference>
<dbReference type="AlphaFoldDB" id="A0A8H2QK90"/>
<protein>
    <submittedName>
        <fullName evidence="3">Uncharacterized protein</fullName>
    </submittedName>
</protein>
<keyword evidence="2" id="KW-0472">Membrane</keyword>
<evidence type="ECO:0000256" key="1">
    <source>
        <dbReference type="SAM" id="MobiDB-lite"/>
    </source>
</evidence>
<sequence length="249" mass="28335">MAPHKIDNKLSGAIEKRTIAPSEQSWERLNERLDQQRIKSAKKRYYLMAFAATFIGVLLCVTLIFKNEETEIIVDTIETSTESKTAENNANTNHIKKKELEHNEVEEKAKKTAQNETARNRVAEHSKKTSHAAQYNSTKNQKERSETLQKNTVKNTIAVVEIKHSILESDVVIAKESGLFSPQETENLLAAAQQKLALQQKSYTPKILDYNGLLNEVEDDLEETLRDKMLKTIKSSYYTVKGVVAERNE</sequence>